<dbReference type="STRING" id="154981.AKJ29_01550"/>
<accession>A0A0P7IG54</accession>
<keyword evidence="2" id="KW-1185">Reference proteome</keyword>
<proteinExistence type="predicted"/>
<comment type="caution">
    <text evidence="1">The sequence shown here is derived from an EMBL/GenBank/DDBJ whole genome shotgun (WGS) entry which is preliminary data.</text>
</comment>
<dbReference type="EMBL" id="LKBA01000009">
    <property type="protein sequence ID" value="KPN62848.1"/>
    <property type="molecule type" value="Genomic_DNA"/>
</dbReference>
<gene>
    <name evidence="1" type="ORF">AKJ29_01550</name>
</gene>
<evidence type="ECO:0000313" key="1">
    <source>
        <dbReference type="EMBL" id="KPN62848.1"/>
    </source>
</evidence>
<organism evidence="1 2">
    <name type="scientific">Aliiroseovarius crassostreae</name>
    <dbReference type="NCBI Taxonomy" id="154981"/>
    <lineage>
        <taxon>Bacteria</taxon>
        <taxon>Pseudomonadati</taxon>
        <taxon>Pseudomonadota</taxon>
        <taxon>Alphaproteobacteria</taxon>
        <taxon>Rhodobacterales</taxon>
        <taxon>Paracoccaceae</taxon>
        <taxon>Aliiroseovarius</taxon>
    </lineage>
</organism>
<dbReference type="RefSeq" id="WP_055191073.1">
    <property type="nucleotide sequence ID" value="NZ_FPBS01000012.1"/>
</dbReference>
<evidence type="ECO:0000313" key="2">
    <source>
        <dbReference type="Proteomes" id="UP000050471"/>
    </source>
</evidence>
<dbReference type="AlphaFoldDB" id="A0A0P7IG54"/>
<reference evidence="1 2" key="1">
    <citation type="submission" date="2015-09" db="EMBL/GenBank/DDBJ databases">
        <title>Draft genome sequence of Aliiroseovarius crassostreae CV919-312TSm, the causative agent of Roseovarius Oyster Disease (formerly Juvenile Oyster Disease).</title>
        <authorList>
            <person name="Kessner L."/>
            <person name="Spinard E."/>
            <person name="Nelson D."/>
        </authorList>
    </citation>
    <scope>NUCLEOTIDE SEQUENCE [LARGE SCALE GENOMIC DNA]</scope>
    <source>
        <strain evidence="1 2">CV919-312</strain>
    </source>
</reference>
<sequence>MALRKKMPIRERLRRAGLSRNAIRMYLLEGAVELKFKTPARPRKLDLYVGRLFALLLAQTRKSRTERRTVKQMHADLA</sequence>
<name>A0A0P7IG54_9RHOB</name>
<dbReference type="Proteomes" id="UP000050471">
    <property type="component" value="Unassembled WGS sequence"/>
</dbReference>
<protein>
    <submittedName>
        <fullName evidence="1">Uncharacterized protein</fullName>
    </submittedName>
</protein>